<dbReference type="GO" id="GO:0004222">
    <property type="term" value="F:metalloendopeptidase activity"/>
    <property type="evidence" value="ECO:0007669"/>
    <property type="project" value="TreeGrafter"/>
</dbReference>
<dbReference type="Proteomes" id="UP000305792">
    <property type="component" value="Unassembled WGS sequence"/>
</dbReference>
<dbReference type="InterPro" id="IPR050570">
    <property type="entry name" value="Cell_wall_metabolism_enzyme"/>
</dbReference>
<keyword evidence="2" id="KW-0812">Transmembrane</keyword>
<evidence type="ECO:0000313" key="5">
    <source>
        <dbReference type="Proteomes" id="UP000305792"/>
    </source>
</evidence>
<protein>
    <submittedName>
        <fullName evidence="4">M23 family metallopeptidase</fullName>
    </submittedName>
</protein>
<feature type="domain" description="M23ase beta-sheet core" evidence="3">
    <location>
        <begin position="195"/>
        <end position="289"/>
    </location>
</feature>
<dbReference type="AlphaFoldDB" id="A0A4S8PKL2"/>
<keyword evidence="5" id="KW-1185">Reference proteome</keyword>
<dbReference type="SUPFAM" id="SSF51261">
    <property type="entry name" value="Duplicated hybrid motif"/>
    <property type="match status" value="1"/>
</dbReference>
<dbReference type="CDD" id="cd12797">
    <property type="entry name" value="M23_peptidase"/>
    <property type="match status" value="1"/>
</dbReference>
<keyword evidence="2" id="KW-1133">Transmembrane helix</keyword>
<dbReference type="EMBL" id="STGX01000003">
    <property type="protein sequence ID" value="THV30611.1"/>
    <property type="molecule type" value="Genomic_DNA"/>
</dbReference>
<proteinExistence type="predicted"/>
<dbReference type="PANTHER" id="PTHR21666:SF270">
    <property type="entry name" value="MUREIN HYDROLASE ACTIVATOR ENVC"/>
    <property type="match status" value="1"/>
</dbReference>
<sequence length="302" mass="31792">MARAGTSWGVVSPGHGPIVGIGSGRFPDAMGTHDENCESAGREMTSRRLRAVIRRRRIRRERHSWRFVSVGLVAAIFAGWVVSALSGQAAAQAADAEDRAEVTLVQADWKVDDVLADMAAVQASREQAATVAAEKAEAEKTKAAEEAAAKEAEAKEKAAEEKAAEEAAAAEAAAPWISPSDARISSFYGQRDGRLHGGTDFANNEGDAIRVVGDGTVTYVGFEAGGYGNVVYVDHGNGVETRYAHATDVPVSVGDELSKGDTVIYAGTTGNSTGPHLHFEVLIDGEKVDSLAWLQEQGVDVG</sequence>
<dbReference type="Pfam" id="PF01551">
    <property type="entry name" value="Peptidase_M23"/>
    <property type="match status" value="1"/>
</dbReference>
<dbReference type="InterPro" id="IPR016047">
    <property type="entry name" value="M23ase_b-sheet_dom"/>
</dbReference>
<keyword evidence="2" id="KW-0472">Membrane</keyword>
<accession>A0A4S8PKL2</accession>
<name>A0A4S8PKL2_9ACTN</name>
<dbReference type="PANTHER" id="PTHR21666">
    <property type="entry name" value="PEPTIDASE-RELATED"/>
    <property type="match status" value="1"/>
</dbReference>
<dbReference type="InterPro" id="IPR011055">
    <property type="entry name" value="Dup_hybrid_motif"/>
</dbReference>
<gene>
    <name evidence="4" type="ORF">E9998_04270</name>
</gene>
<evidence type="ECO:0000313" key="4">
    <source>
        <dbReference type="EMBL" id="THV30611.1"/>
    </source>
</evidence>
<evidence type="ECO:0000256" key="2">
    <source>
        <dbReference type="SAM" id="Phobius"/>
    </source>
</evidence>
<organism evidence="4 5">
    <name type="scientific">Glycomyces paridis</name>
    <dbReference type="NCBI Taxonomy" id="2126555"/>
    <lineage>
        <taxon>Bacteria</taxon>
        <taxon>Bacillati</taxon>
        <taxon>Actinomycetota</taxon>
        <taxon>Actinomycetes</taxon>
        <taxon>Glycomycetales</taxon>
        <taxon>Glycomycetaceae</taxon>
        <taxon>Glycomyces</taxon>
    </lineage>
</organism>
<evidence type="ECO:0000256" key="1">
    <source>
        <dbReference type="SAM" id="MobiDB-lite"/>
    </source>
</evidence>
<feature type="transmembrane region" description="Helical" evidence="2">
    <location>
        <begin position="64"/>
        <end position="82"/>
    </location>
</feature>
<comment type="caution">
    <text evidence="4">The sequence shown here is derived from an EMBL/GenBank/DDBJ whole genome shotgun (WGS) entry which is preliminary data.</text>
</comment>
<feature type="compositionally biased region" description="Basic and acidic residues" evidence="1">
    <location>
        <begin position="145"/>
        <end position="165"/>
    </location>
</feature>
<evidence type="ECO:0000259" key="3">
    <source>
        <dbReference type="Pfam" id="PF01551"/>
    </source>
</evidence>
<feature type="region of interest" description="Disordered" evidence="1">
    <location>
        <begin position="145"/>
        <end position="173"/>
    </location>
</feature>
<dbReference type="Gene3D" id="2.70.70.10">
    <property type="entry name" value="Glucose Permease (Domain IIA)"/>
    <property type="match status" value="1"/>
</dbReference>
<reference evidence="4 5" key="1">
    <citation type="journal article" date="2018" name="Int. J. Syst. Evol. Microbiol.">
        <title>Glycomyces paridis sp. nov., isolated from the medicinal plant Paris polyphylla.</title>
        <authorList>
            <person name="Fang X.M."/>
            <person name="Bai J.L."/>
            <person name="Su J."/>
            <person name="Zhao L.L."/>
            <person name="Liu H.Y."/>
            <person name="Ma B.P."/>
            <person name="Zhang Y.Q."/>
            <person name="Yu L.Y."/>
        </authorList>
    </citation>
    <scope>NUCLEOTIDE SEQUENCE [LARGE SCALE GENOMIC DNA]</scope>
    <source>
        <strain evidence="4 5">CPCC 204357</strain>
    </source>
</reference>